<dbReference type="EC" id="4.2.1.24" evidence="5 17"/>
<keyword evidence="10 17" id="KW-0456">Lyase</keyword>
<comment type="catalytic activity">
    <reaction evidence="13 17">
        <text>2 5-aminolevulinate = porphobilinogen + 2 H2O + H(+)</text>
        <dbReference type="Rhea" id="RHEA:24064"/>
        <dbReference type="ChEBI" id="CHEBI:15377"/>
        <dbReference type="ChEBI" id="CHEBI:15378"/>
        <dbReference type="ChEBI" id="CHEBI:58126"/>
        <dbReference type="ChEBI" id="CHEBI:356416"/>
        <dbReference type="EC" id="4.2.1.24"/>
    </reaction>
</comment>
<feature type="binding site" evidence="16">
    <location>
        <position position="124"/>
    </location>
    <ligand>
        <name>Zn(2+)</name>
        <dbReference type="ChEBI" id="CHEBI:29105"/>
        <note>catalytic</note>
    </ligand>
</feature>
<dbReference type="Pfam" id="PF00490">
    <property type="entry name" value="ALAD"/>
    <property type="match status" value="1"/>
</dbReference>
<protein>
    <recommendedName>
        <fullName evidence="6 17">Delta-aminolevulinic acid dehydratase</fullName>
        <ecNumber evidence="5 17">4.2.1.24</ecNumber>
    </recommendedName>
</protein>
<dbReference type="EMBL" id="CP115611">
    <property type="protein sequence ID" value="WBW70699.1"/>
    <property type="molecule type" value="Genomic_DNA"/>
</dbReference>
<dbReference type="NCBIfam" id="NF006762">
    <property type="entry name" value="PRK09283.1"/>
    <property type="match status" value="1"/>
</dbReference>
<dbReference type="Gene3D" id="3.20.20.70">
    <property type="entry name" value="Aldolase class I"/>
    <property type="match status" value="1"/>
</dbReference>
<evidence type="ECO:0000256" key="7">
    <source>
        <dbReference type="ARBA" id="ARBA00022723"/>
    </source>
</evidence>
<feature type="binding site" evidence="15">
    <location>
        <position position="211"/>
    </location>
    <ligand>
        <name>5-aminolevulinate</name>
        <dbReference type="ChEBI" id="CHEBI:356416"/>
        <label>1</label>
    </ligand>
</feature>
<evidence type="ECO:0000313" key="19">
    <source>
        <dbReference type="EMBL" id="WBW70699.1"/>
    </source>
</evidence>
<evidence type="ECO:0000256" key="15">
    <source>
        <dbReference type="PIRSR" id="PIRSR001415-2"/>
    </source>
</evidence>
<evidence type="ECO:0000256" key="12">
    <source>
        <dbReference type="ARBA" id="ARBA00025628"/>
    </source>
</evidence>
<accession>A0AAF0AUC9</accession>
<dbReference type="GeneID" id="80875840"/>
<gene>
    <name evidence="19" type="primary">hem2</name>
    <name evidence="19" type="ORF">SOMG_02359</name>
</gene>
<feature type="binding site" evidence="15">
    <location>
        <position position="320"/>
    </location>
    <ligand>
        <name>5-aminolevulinate</name>
        <dbReference type="ChEBI" id="CHEBI:356416"/>
        <label>2</label>
    </ligand>
</feature>
<evidence type="ECO:0000256" key="9">
    <source>
        <dbReference type="ARBA" id="ARBA00023133"/>
    </source>
</evidence>
<name>A0AAF0AUC9_9SCHI</name>
<evidence type="ECO:0000256" key="11">
    <source>
        <dbReference type="ARBA" id="ARBA00023244"/>
    </source>
</evidence>
<evidence type="ECO:0000256" key="8">
    <source>
        <dbReference type="ARBA" id="ARBA00022833"/>
    </source>
</evidence>
<dbReference type="SUPFAM" id="SSF51569">
    <property type="entry name" value="Aldolase"/>
    <property type="match status" value="1"/>
</dbReference>
<dbReference type="RefSeq" id="XP_056034942.1">
    <property type="nucleotide sequence ID" value="XM_056181151.1"/>
</dbReference>
<comment type="similarity">
    <text evidence="3 18">Belongs to the ALAD family.</text>
</comment>
<dbReference type="InterPro" id="IPR001731">
    <property type="entry name" value="ALAD"/>
</dbReference>
<dbReference type="PANTHER" id="PTHR11458">
    <property type="entry name" value="DELTA-AMINOLEVULINIC ACID DEHYDRATASE"/>
    <property type="match status" value="1"/>
</dbReference>
<proteinExistence type="inferred from homology"/>
<feature type="active site" description="Schiff-base intermediate with substrate" evidence="14">
    <location>
        <position position="254"/>
    </location>
</feature>
<dbReference type="GO" id="GO:0008270">
    <property type="term" value="F:zinc ion binding"/>
    <property type="evidence" value="ECO:0007669"/>
    <property type="project" value="TreeGrafter"/>
</dbReference>
<dbReference type="PRINTS" id="PR00144">
    <property type="entry name" value="DALDHYDRTASE"/>
</dbReference>
<feature type="active site" description="Schiff-base intermediate with substrate" evidence="14">
    <location>
        <position position="201"/>
    </location>
</feature>
<evidence type="ECO:0000256" key="3">
    <source>
        <dbReference type="ARBA" id="ARBA00008055"/>
    </source>
</evidence>
<evidence type="ECO:0000256" key="16">
    <source>
        <dbReference type="PIRSR" id="PIRSR001415-3"/>
    </source>
</evidence>
<organism evidence="19 20">
    <name type="scientific">Schizosaccharomyces osmophilus</name>
    <dbReference type="NCBI Taxonomy" id="2545709"/>
    <lineage>
        <taxon>Eukaryota</taxon>
        <taxon>Fungi</taxon>
        <taxon>Dikarya</taxon>
        <taxon>Ascomycota</taxon>
        <taxon>Taphrinomycotina</taxon>
        <taxon>Schizosaccharomycetes</taxon>
        <taxon>Schizosaccharomycetales</taxon>
        <taxon>Schizosaccharomycetaceae</taxon>
        <taxon>Schizosaccharomyces</taxon>
    </lineage>
</organism>
<comment type="cofactor">
    <cofactor evidence="1">
        <name>Zn(2+)</name>
        <dbReference type="ChEBI" id="CHEBI:29105"/>
    </cofactor>
</comment>
<evidence type="ECO:0000256" key="10">
    <source>
        <dbReference type="ARBA" id="ARBA00023239"/>
    </source>
</evidence>
<evidence type="ECO:0000256" key="14">
    <source>
        <dbReference type="PIRSR" id="PIRSR001415-1"/>
    </source>
</evidence>
<evidence type="ECO:0000256" key="17">
    <source>
        <dbReference type="RuleBase" id="RU000515"/>
    </source>
</evidence>
<dbReference type="KEGG" id="som:SOMG_02359"/>
<keyword evidence="9" id="KW-0350">Heme biosynthesis</keyword>
<keyword evidence="20" id="KW-1185">Reference proteome</keyword>
<evidence type="ECO:0000256" key="6">
    <source>
        <dbReference type="ARBA" id="ARBA00020771"/>
    </source>
</evidence>
<dbReference type="InterPro" id="IPR030656">
    <property type="entry name" value="ALAD_AS"/>
</dbReference>
<sequence>MSVEINSLLHAGYSHPLFREWQATRSITKSALMYPIFITDEDDAKAEIPSMPNQFQWGVNRLEEFLGPLVERGLRSVILFGVITDFSKKDSRGSLADSNECPVVRAVKEIRRLFPDLVVACDVCLCEYTSHGHCGILYDDGTVNNAKSVERIAEVSGNYALAGAHIISPSDCMDGRIKAIKSKFMELDLSHRVAVISYSAKFASGFFGPFRDAAGSAPSFGDRKCYQLPMNARGLARRAILRDLREGADGIMVKPGTPYLDVLAEAARLAEDYPIATYQVSGEFATIHAAANAGVFGLKQHVMETMHGFMRAGASLVLTYFTPELLEWLDN</sequence>
<dbReference type="PANTHER" id="PTHR11458:SF0">
    <property type="entry name" value="DELTA-AMINOLEVULINIC ACID DEHYDRATASE"/>
    <property type="match status" value="1"/>
</dbReference>
<dbReference type="InterPro" id="IPR013785">
    <property type="entry name" value="Aldolase_TIM"/>
</dbReference>
<evidence type="ECO:0000256" key="1">
    <source>
        <dbReference type="ARBA" id="ARBA00001947"/>
    </source>
</evidence>
<comment type="function">
    <text evidence="12">Catalyzes an early step in the biosynthesis of tetrapyrroles. Binds two molecules of 5-aminolevulinate per subunit, each at a distinct site, and catalyzes their condensation to form porphobilinogen.</text>
</comment>
<dbReference type="AlphaFoldDB" id="A0AAF0AUC9"/>
<dbReference type="GO" id="GO:0006783">
    <property type="term" value="P:heme biosynthetic process"/>
    <property type="evidence" value="ECO:0007669"/>
    <property type="project" value="UniProtKB-KW"/>
</dbReference>
<comment type="pathway">
    <text evidence="2">Porphyrin-containing compound metabolism; protoporphyrin-IX biosynthesis; coproporphyrinogen-III from 5-aminolevulinate: step 1/4.</text>
</comment>
<feature type="binding site" evidence="16">
    <location>
        <position position="134"/>
    </location>
    <ligand>
        <name>Zn(2+)</name>
        <dbReference type="ChEBI" id="CHEBI:29105"/>
        <note>catalytic</note>
    </ligand>
</feature>
<evidence type="ECO:0000313" key="20">
    <source>
        <dbReference type="Proteomes" id="UP001212411"/>
    </source>
</evidence>
<dbReference type="Proteomes" id="UP001212411">
    <property type="component" value="Chromosome 1"/>
</dbReference>
<comment type="subunit">
    <text evidence="4 17">Homooctamer.</text>
</comment>
<evidence type="ECO:0000256" key="18">
    <source>
        <dbReference type="RuleBase" id="RU004161"/>
    </source>
</evidence>
<keyword evidence="11 17" id="KW-0627">Porphyrin biosynthesis</keyword>
<feature type="binding site" evidence="15">
    <location>
        <position position="281"/>
    </location>
    <ligand>
        <name>5-aminolevulinate</name>
        <dbReference type="ChEBI" id="CHEBI:356416"/>
        <label>2</label>
    </ligand>
</feature>
<dbReference type="PROSITE" id="PS00169">
    <property type="entry name" value="D_ALA_DEHYDRATASE"/>
    <property type="match status" value="1"/>
</dbReference>
<dbReference type="PIRSF" id="PIRSF001415">
    <property type="entry name" value="Porphbilin_synth"/>
    <property type="match status" value="1"/>
</dbReference>
<feature type="binding site" evidence="16">
    <location>
        <position position="126"/>
    </location>
    <ligand>
        <name>Zn(2+)</name>
        <dbReference type="ChEBI" id="CHEBI:29105"/>
        <note>catalytic</note>
    </ligand>
</feature>
<dbReference type="GO" id="GO:0005829">
    <property type="term" value="C:cytosol"/>
    <property type="evidence" value="ECO:0007669"/>
    <property type="project" value="TreeGrafter"/>
</dbReference>
<evidence type="ECO:0000256" key="2">
    <source>
        <dbReference type="ARBA" id="ARBA00004694"/>
    </source>
</evidence>
<reference evidence="19 20" key="1">
    <citation type="journal article" date="2023" name="G3 (Bethesda)">
        <title>A high-quality reference genome for the fission yeast Schizosaccharomyces osmophilus.</title>
        <authorList>
            <person name="Jia G.S."/>
            <person name="Zhang W.C."/>
            <person name="Liang Y."/>
            <person name="Liu X.H."/>
            <person name="Rhind N."/>
            <person name="Pidoux A."/>
            <person name="Brysch-Herzberg M."/>
            <person name="Du L.L."/>
        </authorList>
    </citation>
    <scope>NUCLEOTIDE SEQUENCE [LARGE SCALE GENOMIC DNA]</scope>
    <source>
        <strain evidence="19 20">CBS 15793</strain>
    </source>
</reference>
<evidence type="ECO:0000256" key="13">
    <source>
        <dbReference type="ARBA" id="ARBA00047651"/>
    </source>
</evidence>
<dbReference type="SMART" id="SM01004">
    <property type="entry name" value="ALAD"/>
    <property type="match status" value="1"/>
</dbReference>
<evidence type="ECO:0000256" key="5">
    <source>
        <dbReference type="ARBA" id="ARBA00012053"/>
    </source>
</evidence>
<evidence type="ECO:0000256" key="4">
    <source>
        <dbReference type="ARBA" id="ARBA00011823"/>
    </source>
</evidence>
<keyword evidence="7 16" id="KW-0479">Metal-binding</keyword>
<dbReference type="GO" id="GO:0004655">
    <property type="term" value="F:porphobilinogen synthase activity"/>
    <property type="evidence" value="ECO:0007669"/>
    <property type="project" value="UniProtKB-EC"/>
</dbReference>
<dbReference type="CDD" id="cd04824">
    <property type="entry name" value="eu_ALAD_PBGS_cysteine_rich"/>
    <property type="match status" value="1"/>
</dbReference>
<dbReference type="FunFam" id="3.20.20.70:FF:000048">
    <property type="entry name" value="Delta-aminolevulinic acid dehydratase"/>
    <property type="match status" value="1"/>
</dbReference>
<keyword evidence="8 16" id="KW-0862">Zinc</keyword>
<feature type="binding site" evidence="15">
    <location>
        <position position="223"/>
    </location>
    <ligand>
        <name>5-aminolevulinate</name>
        <dbReference type="ChEBI" id="CHEBI:356416"/>
        <label>1</label>
    </ligand>
</feature>